<reference evidence="9" key="1">
    <citation type="submission" date="2010-08" db="EMBL/GenBank/DDBJ databases">
        <authorList>
            <person name="Muzny D."/>
            <person name="Qin X."/>
            <person name="Buhay C."/>
            <person name="Dugan-Rocha S."/>
            <person name="Ding Y."/>
            <person name="Chen G."/>
            <person name="Hawes A."/>
            <person name="Holder M."/>
            <person name="Jhangiani S."/>
            <person name="Johnson A."/>
            <person name="Khan Z."/>
            <person name="Li Z."/>
            <person name="Liu W."/>
            <person name="Liu X."/>
            <person name="Perez L."/>
            <person name="Shen H."/>
            <person name="Wang Q."/>
            <person name="Watt J."/>
            <person name="Xi L."/>
            <person name="Xin Y."/>
            <person name="Zhou J."/>
            <person name="Deng J."/>
            <person name="Jiang H."/>
            <person name="Liu Y."/>
            <person name="Qu J."/>
            <person name="Song X.-Z."/>
            <person name="Zhang L."/>
            <person name="Villasana D."/>
            <person name="Johnson A."/>
            <person name="Liu J."/>
            <person name="Liyanage D."/>
            <person name="Lorensuhewa L."/>
            <person name="Robinson T."/>
            <person name="Song A."/>
            <person name="Song B.-B."/>
            <person name="Dinh H."/>
            <person name="Thornton R."/>
            <person name="Coyle M."/>
            <person name="Francisco L."/>
            <person name="Jackson L."/>
            <person name="Javaid M."/>
            <person name="Korchina V."/>
            <person name="Kovar C."/>
            <person name="Mata R."/>
            <person name="Mathew T."/>
            <person name="Ngo R."/>
            <person name="Nguyen L."/>
            <person name="Nguyen N."/>
            <person name="Okwuonu G."/>
            <person name="Ongeri F."/>
            <person name="Pham C."/>
            <person name="Simmons D."/>
            <person name="Wilczek-Boney K."/>
            <person name="Hale W."/>
            <person name="Jakkamsetti A."/>
            <person name="Pham P."/>
            <person name="Ruth R."/>
            <person name="San Lucas F."/>
            <person name="Warren J."/>
            <person name="Zhang J."/>
            <person name="Zhao Z."/>
            <person name="Zhou C."/>
            <person name="Zhu D."/>
            <person name="Lee S."/>
            <person name="Bess C."/>
            <person name="Blankenburg K."/>
            <person name="Forbes L."/>
            <person name="Fu Q."/>
            <person name="Gubbala S."/>
            <person name="Hirani K."/>
            <person name="Jayaseelan J.C."/>
            <person name="Lara F."/>
            <person name="Munidasa M."/>
            <person name="Palculict T."/>
            <person name="Patil S."/>
            <person name="Pu L.-L."/>
            <person name="Saada N."/>
            <person name="Tang L."/>
            <person name="Weissenberger G."/>
            <person name="Zhu Y."/>
            <person name="Hemphill L."/>
            <person name="Shang Y."/>
            <person name="Youmans B."/>
            <person name="Ayvaz T."/>
            <person name="Ross M."/>
            <person name="Santibanez J."/>
            <person name="Aqrawi P."/>
            <person name="Gross S."/>
            <person name="Joshi V."/>
            <person name="Fowler G."/>
            <person name="Nazareth L."/>
            <person name="Reid J."/>
            <person name="Worley K."/>
            <person name="Petrosino J."/>
            <person name="Highlander S."/>
            <person name="Gibbs R."/>
        </authorList>
    </citation>
    <scope>NUCLEOTIDE SEQUENCE [LARGE SCALE GENOMIC DNA]</scope>
    <source>
        <strain evidence="9">DSM 15272</strain>
    </source>
</reference>
<feature type="transmembrane region" description="Helical" evidence="7">
    <location>
        <begin position="316"/>
        <end position="334"/>
    </location>
</feature>
<keyword evidence="3" id="KW-1003">Cell membrane</keyword>
<evidence type="ECO:0000313" key="10">
    <source>
        <dbReference type="Proteomes" id="UP000003111"/>
    </source>
</evidence>
<feature type="transmembrane region" description="Helical" evidence="7">
    <location>
        <begin position="220"/>
        <end position="242"/>
    </location>
</feature>
<feature type="transmembrane region" description="Helical" evidence="7">
    <location>
        <begin position="262"/>
        <end position="282"/>
    </location>
</feature>
<accession>E2SBI9</accession>
<keyword evidence="10" id="KW-1185">Reference proteome</keyword>
<sequence>MAETYVPRVATAPTGPVQRWAYPTLLLLLGTALGVSTVPAPLYGVYMSEWGLAPVTTTVVFAAYAFAALAAVLFSGAITDRFGRKPVISVAVVGMLAGLAVFAAAPAVPDELRVPVLVLARVLHGASVGASVVAISAALLDLRPELGARTGHLTGIVFNIGVTLAILGAAVLAQYGPAPLVLPYGVIAVLVAGLGVALWRMEETHHGRGSVPLRVARPRIPAAITTDFTFSALGAMASWSVLGVFLSLFPTLAAESTGLRNLVFGGAVVAASSGAAVLSQIVAGQRTAAPMAVIGDVGTGLSLLLAVPALAIGNPWAVAVSAVLIGFFFGLAFGCSLRHLTNVVPGENRGEVMSAFYVCAYGAMAVPTILAGAAATRWGIADVFGPFVAVVALACLVAATLGFRILRRQRSPIANTLISS</sequence>
<dbReference type="OrthoDB" id="3177957at2"/>
<dbReference type="InterPro" id="IPR036259">
    <property type="entry name" value="MFS_trans_sf"/>
</dbReference>
<evidence type="ECO:0000313" key="9">
    <source>
        <dbReference type="EMBL" id="EFQ83735.1"/>
    </source>
</evidence>
<dbReference type="RefSeq" id="WP_007078419.1">
    <property type="nucleotide sequence ID" value="NZ_CM001024.1"/>
</dbReference>
<evidence type="ECO:0000256" key="4">
    <source>
        <dbReference type="ARBA" id="ARBA00022692"/>
    </source>
</evidence>
<name>E2SBI9_9ACTN</name>
<evidence type="ECO:0000256" key="6">
    <source>
        <dbReference type="ARBA" id="ARBA00023136"/>
    </source>
</evidence>
<dbReference type="eggNOG" id="COG2814">
    <property type="taxonomic scope" value="Bacteria"/>
</dbReference>
<organism evidence="9 10">
    <name type="scientific">Aeromicrobium marinum DSM 15272</name>
    <dbReference type="NCBI Taxonomy" id="585531"/>
    <lineage>
        <taxon>Bacteria</taxon>
        <taxon>Bacillati</taxon>
        <taxon>Actinomycetota</taxon>
        <taxon>Actinomycetes</taxon>
        <taxon>Propionibacteriales</taxon>
        <taxon>Nocardioidaceae</taxon>
        <taxon>Aeromicrobium</taxon>
    </lineage>
</organism>
<dbReference type="Gene3D" id="1.20.1250.20">
    <property type="entry name" value="MFS general substrate transporter like domains"/>
    <property type="match status" value="1"/>
</dbReference>
<feature type="domain" description="Major facilitator superfamily (MFS) profile" evidence="8">
    <location>
        <begin position="20"/>
        <end position="410"/>
    </location>
</feature>
<evidence type="ECO:0000256" key="1">
    <source>
        <dbReference type="ARBA" id="ARBA00004651"/>
    </source>
</evidence>
<dbReference type="Pfam" id="PF07690">
    <property type="entry name" value="MFS_1"/>
    <property type="match status" value="1"/>
</dbReference>
<dbReference type="PROSITE" id="PS50850">
    <property type="entry name" value="MFS"/>
    <property type="match status" value="1"/>
</dbReference>
<keyword evidence="2" id="KW-0813">Transport</keyword>
<feature type="transmembrane region" description="Helical" evidence="7">
    <location>
        <begin position="52"/>
        <end position="75"/>
    </location>
</feature>
<dbReference type="HOGENOM" id="CLU_038683_1_1_11"/>
<comment type="caution">
    <text evidence="9">The sequence shown here is derived from an EMBL/GenBank/DDBJ whole genome shotgun (WGS) entry which is preliminary data.</text>
</comment>
<evidence type="ECO:0000256" key="7">
    <source>
        <dbReference type="SAM" id="Phobius"/>
    </source>
</evidence>
<keyword evidence="6 7" id="KW-0472">Membrane</keyword>
<feature type="transmembrane region" description="Helical" evidence="7">
    <location>
        <begin position="355"/>
        <end position="375"/>
    </location>
</feature>
<proteinExistence type="predicted"/>
<dbReference type="EMBL" id="ACLF03000004">
    <property type="protein sequence ID" value="EFQ83735.1"/>
    <property type="molecule type" value="Genomic_DNA"/>
</dbReference>
<comment type="subcellular location">
    <subcellularLocation>
        <location evidence="1">Cell membrane</location>
        <topology evidence="1">Multi-pass membrane protein</topology>
    </subcellularLocation>
</comment>
<feature type="transmembrane region" description="Helical" evidence="7">
    <location>
        <begin position="114"/>
        <end position="140"/>
    </location>
</feature>
<feature type="transmembrane region" description="Helical" evidence="7">
    <location>
        <begin position="387"/>
        <end position="406"/>
    </location>
</feature>
<dbReference type="InterPro" id="IPR011701">
    <property type="entry name" value="MFS"/>
</dbReference>
<feature type="transmembrane region" description="Helical" evidence="7">
    <location>
        <begin position="87"/>
        <end position="108"/>
    </location>
</feature>
<keyword evidence="5 7" id="KW-1133">Transmembrane helix</keyword>
<dbReference type="PANTHER" id="PTHR23517:SF3">
    <property type="entry name" value="INTEGRAL MEMBRANE TRANSPORT PROTEIN"/>
    <property type="match status" value="1"/>
</dbReference>
<protein>
    <submittedName>
        <fullName evidence="9">Transporter, major facilitator family protein</fullName>
    </submittedName>
</protein>
<dbReference type="InterPro" id="IPR050171">
    <property type="entry name" value="MFS_Transporters"/>
</dbReference>
<feature type="transmembrane region" description="Helical" evidence="7">
    <location>
        <begin position="25"/>
        <end position="46"/>
    </location>
</feature>
<feature type="transmembrane region" description="Helical" evidence="7">
    <location>
        <begin position="181"/>
        <end position="199"/>
    </location>
</feature>
<dbReference type="Proteomes" id="UP000003111">
    <property type="component" value="Unassembled WGS sequence"/>
</dbReference>
<evidence type="ECO:0000259" key="8">
    <source>
        <dbReference type="PROSITE" id="PS50850"/>
    </source>
</evidence>
<feature type="transmembrane region" description="Helical" evidence="7">
    <location>
        <begin position="289"/>
        <end position="310"/>
    </location>
</feature>
<dbReference type="STRING" id="585531.HMPREF0063_11398"/>
<dbReference type="InterPro" id="IPR020846">
    <property type="entry name" value="MFS_dom"/>
</dbReference>
<dbReference type="PANTHER" id="PTHR23517">
    <property type="entry name" value="RESISTANCE PROTEIN MDTM, PUTATIVE-RELATED-RELATED"/>
    <property type="match status" value="1"/>
</dbReference>
<dbReference type="SUPFAM" id="SSF103473">
    <property type="entry name" value="MFS general substrate transporter"/>
    <property type="match status" value="1"/>
</dbReference>
<gene>
    <name evidence="9" type="ORF">HMPREF0063_11398</name>
</gene>
<evidence type="ECO:0000256" key="2">
    <source>
        <dbReference type="ARBA" id="ARBA00022448"/>
    </source>
</evidence>
<keyword evidence="4 7" id="KW-0812">Transmembrane</keyword>
<dbReference type="GO" id="GO:0005886">
    <property type="term" value="C:plasma membrane"/>
    <property type="evidence" value="ECO:0007669"/>
    <property type="project" value="UniProtKB-SubCell"/>
</dbReference>
<evidence type="ECO:0000256" key="5">
    <source>
        <dbReference type="ARBA" id="ARBA00022989"/>
    </source>
</evidence>
<feature type="transmembrane region" description="Helical" evidence="7">
    <location>
        <begin position="152"/>
        <end position="175"/>
    </location>
</feature>
<dbReference type="AlphaFoldDB" id="E2SBI9"/>
<evidence type="ECO:0000256" key="3">
    <source>
        <dbReference type="ARBA" id="ARBA00022475"/>
    </source>
</evidence>
<dbReference type="GO" id="GO:0022857">
    <property type="term" value="F:transmembrane transporter activity"/>
    <property type="evidence" value="ECO:0007669"/>
    <property type="project" value="InterPro"/>
</dbReference>